<evidence type="ECO:0000313" key="6">
    <source>
        <dbReference type="EMBL" id="PJE59664.1"/>
    </source>
</evidence>
<keyword evidence="3" id="KW-0808">Transferase</keyword>
<dbReference type="Proteomes" id="UP000231086">
    <property type="component" value="Unassembled WGS sequence"/>
</dbReference>
<proteinExistence type="inferred from homology"/>
<gene>
    <name evidence="6" type="ORF">COU85_02510</name>
</gene>
<reference evidence="7" key="1">
    <citation type="submission" date="2017-09" db="EMBL/GenBank/DDBJ databases">
        <title>Depth-based differentiation of microbial function through sediment-hosted aquifers and enrichment of novel symbionts in the deep terrestrial subsurface.</title>
        <authorList>
            <person name="Probst A.J."/>
            <person name="Ladd B."/>
            <person name="Jarett J.K."/>
            <person name="Geller-Mcgrath D.E."/>
            <person name="Sieber C.M.K."/>
            <person name="Emerson J.B."/>
            <person name="Anantharaman K."/>
            <person name="Thomas B.C."/>
            <person name="Malmstrom R."/>
            <person name="Stieglmeier M."/>
            <person name="Klingl A."/>
            <person name="Woyke T."/>
            <person name="Ryan C.M."/>
            <person name="Banfield J.F."/>
        </authorList>
    </citation>
    <scope>NUCLEOTIDE SEQUENCE [LARGE SCALE GENOMIC DNA]</scope>
</reference>
<dbReference type="Pfam" id="PF02780">
    <property type="entry name" value="Transketolase_C"/>
    <property type="match status" value="1"/>
</dbReference>
<dbReference type="Gene3D" id="3.40.50.920">
    <property type="match status" value="1"/>
</dbReference>
<dbReference type="InterPro" id="IPR009014">
    <property type="entry name" value="Transketo_C/PFOR_II"/>
</dbReference>
<comment type="caution">
    <text evidence="6">The sequence shown here is derived from an EMBL/GenBank/DDBJ whole genome shotgun (WGS) entry which is preliminary data.</text>
</comment>
<organism evidence="6 7">
    <name type="scientific">Candidatus Portnoybacteria bacterium CG10_big_fil_rev_8_21_14_0_10_44_7</name>
    <dbReference type="NCBI Taxonomy" id="1974816"/>
    <lineage>
        <taxon>Bacteria</taxon>
        <taxon>Candidatus Portnoyibacteriota</taxon>
    </lineage>
</organism>
<accession>A0A2M8KIC6</accession>
<dbReference type="PROSITE" id="PS00802">
    <property type="entry name" value="TRANSKETOLASE_2"/>
    <property type="match status" value="1"/>
</dbReference>
<protein>
    <submittedName>
        <fullName evidence="6">Transketolase</fullName>
    </submittedName>
</protein>
<dbReference type="CDD" id="cd07033">
    <property type="entry name" value="TPP_PYR_DXS_TK_like"/>
    <property type="match status" value="1"/>
</dbReference>
<dbReference type="GO" id="GO:0016740">
    <property type="term" value="F:transferase activity"/>
    <property type="evidence" value="ECO:0007669"/>
    <property type="project" value="UniProtKB-KW"/>
</dbReference>
<dbReference type="InterPro" id="IPR020826">
    <property type="entry name" value="Transketolase_BS"/>
</dbReference>
<dbReference type="Pfam" id="PF02779">
    <property type="entry name" value="Transket_pyr"/>
    <property type="match status" value="1"/>
</dbReference>
<name>A0A2M8KIC6_9BACT</name>
<feature type="domain" description="Transketolase-like pyrimidine-binding" evidence="5">
    <location>
        <begin position="15"/>
        <end position="180"/>
    </location>
</feature>
<evidence type="ECO:0000256" key="4">
    <source>
        <dbReference type="ARBA" id="ARBA00023052"/>
    </source>
</evidence>
<comment type="cofactor">
    <cofactor evidence="1">
        <name>thiamine diphosphate</name>
        <dbReference type="ChEBI" id="CHEBI:58937"/>
    </cofactor>
</comment>
<dbReference type="FunFam" id="3.40.50.970:FF:000129">
    <property type="entry name" value="Transketolase"/>
    <property type="match status" value="1"/>
</dbReference>
<dbReference type="SUPFAM" id="SSF52518">
    <property type="entry name" value="Thiamin diphosphate-binding fold (THDP-binding)"/>
    <property type="match status" value="1"/>
</dbReference>
<comment type="similarity">
    <text evidence="2">Belongs to the transketolase family.</text>
</comment>
<dbReference type="PANTHER" id="PTHR43825">
    <property type="entry name" value="PYRUVATE DEHYDROGENASE E1 COMPONENT"/>
    <property type="match status" value="1"/>
</dbReference>
<evidence type="ECO:0000256" key="1">
    <source>
        <dbReference type="ARBA" id="ARBA00001964"/>
    </source>
</evidence>
<sequence length="324" mass="34784">MLVKDYLNKEKIEKKLAREGFGEALVELGQKNKNVVAIGLDITGSVKTSLFRDAYPDRFIEVGIAEQNGLGIAVGLAAAGKIPFAATYAVFCPGRNWDQIRISACYNKANVKFAGAHAGISVGPDGATHQALEDLALTRCLPNLTVLAPCDYQETKKATRAMAQINGPVYIRFGREATPAFTTEKTPFAIGQTQIFRKGRDITIIGCGALVYEALLAAEELAQNKIEAEVLNCPSIKPFDEKTLIASAQKTGAVVTVEEHQIHGGLGSLVAEVLGQNCPVPLALVGMPDSFGESGQPEELLHKYGMDKEGILKAAKKIMVRKKS</sequence>
<dbReference type="SUPFAM" id="SSF52922">
    <property type="entry name" value="TK C-terminal domain-like"/>
    <property type="match status" value="1"/>
</dbReference>
<dbReference type="InterPro" id="IPR051157">
    <property type="entry name" value="PDH/Transketolase"/>
</dbReference>
<dbReference type="EMBL" id="PFEA01000047">
    <property type="protein sequence ID" value="PJE59664.1"/>
    <property type="molecule type" value="Genomic_DNA"/>
</dbReference>
<dbReference type="Gene3D" id="3.40.50.970">
    <property type="match status" value="1"/>
</dbReference>
<keyword evidence="4" id="KW-0786">Thiamine pyrophosphate</keyword>
<evidence type="ECO:0000256" key="3">
    <source>
        <dbReference type="ARBA" id="ARBA00022679"/>
    </source>
</evidence>
<dbReference type="InterPro" id="IPR005475">
    <property type="entry name" value="Transketolase-like_Pyr-bd"/>
</dbReference>
<evidence type="ECO:0000256" key="2">
    <source>
        <dbReference type="ARBA" id="ARBA00007131"/>
    </source>
</evidence>
<dbReference type="InterPro" id="IPR029061">
    <property type="entry name" value="THDP-binding"/>
</dbReference>
<dbReference type="SMART" id="SM00861">
    <property type="entry name" value="Transket_pyr"/>
    <property type="match status" value="1"/>
</dbReference>
<dbReference type="PANTHER" id="PTHR43825:SF1">
    <property type="entry name" value="TRANSKETOLASE-LIKE PYRIMIDINE-BINDING DOMAIN-CONTAINING PROTEIN"/>
    <property type="match status" value="1"/>
</dbReference>
<dbReference type="InterPro" id="IPR033248">
    <property type="entry name" value="Transketolase_C"/>
</dbReference>
<dbReference type="AlphaFoldDB" id="A0A2M8KIC6"/>
<evidence type="ECO:0000313" key="7">
    <source>
        <dbReference type="Proteomes" id="UP000231086"/>
    </source>
</evidence>
<evidence type="ECO:0000259" key="5">
    <source>
        <dbReference type="SMART" id="SM00861"/>
    </source>
</evidence>